<evidence type="ECO:0000259" key="6">
    <source>
        <dbReference type="PROSITE" id="PS50109"/>
    </source>
</evidence>
<dbReference type="Gene3D" id="1.10.287.130">
    <property type="match status" value="1"/>
</dbReference>
<dbReference type="PRINTS" id="PR00344">
    <property type="entry name" value="BCTRLSENSOR"/>
</dbReference>
<accession>A0A484IFK4</accession>
<keyword evidence="3" id="KW-0597">Phosphoprotein</keyword>
<dbReference type="PROSITE" id="PS50109">
    <property type="entry name" value="HIS_KIN"/>
    <property type="match status" value="1"/>
</dbReference>
<comment type="catalytic activity">
    <reaction evidence="1">
        <text>ATP + protein L-histidine = ADP + protein N-phospho-L-histidine.</text>
        <dbReference type="EC" id="2.7.13.3"/>
    </reaction>
</comment>
<gene>
    <name evidence="7" type="primary">srrB</name>
    <name evidence="7" type="ORF">NFRAN_2617</name>
</gene>
<evidence type="ECO:0000313" key="8">
    <source>
        <dbReference type="Proteomes" id="UP000294299"/>
    </source>
</evidence>
<dbReference type="Pfam" id="PF02518">
    <property type="entry name" value="HATPase_c"/>
    <property type="match status" value="1"/>
</dbReference>
<dbReference type="CDD" id="cd00082">
    <property type="entry name" value="HisKA"/>
    <property type="match status" value="1"/>
</dbReference>
<dbReference type="GO" id="GO:0000155">
    <property type="term" value="F:phosphorelay sensor kinase activity"/>
    <property type="evidence" value="ECO:0007669"/>
    <property type="project" value="InterPro"/>
</dbReference>
<dbReference type="SUPFAM" id="SSF47384">
    <property type="entry name" value="Homodimeric domain of signal transducing histidine kinase"/>
    <property type="match status" value="1"/>
</dbReference>
<dbReference type="PANTHER" id="PTHR43047">
    <property type="entry name" value="TWO-COMPONENT HISTIDINE PROTEIN KINASE"/>
    <property type="match status" value="1"/>
</dbReference>
<dbReference type="GeneID" id="39421771"/>
<dbReference type="InterPro" id="IPR003594">
    <property type="entry name" value="HATPase_dom"/>
</dbReference>
<dbReference type="EC" id="2.7.13.3" evidence="2"/>
<dbReference type="KEGG" id="nfn:NFRAN_2617"/>
<dbReference type="Gene3D" id="3.30.565.10">
    <property type="entry name" value="Histidine kinase-like ATPase, C-terminal domain"/>
    <property type="match status" value="1"/>
</dbReference>
<protein>
    <recommendedName>
        <fullName evidence="2">histidine kinase</fullName>
        <ecNumber evidence="2">2.7.13.3</ecNumber>
    </recommendedName>
</protein>
<dbReference type="InterPro" id="IPR036097">
    <property type="entry name" value="HisK_dim/P_sf"/>
</dbReference>
<proteinExistence type="predicted"/>
<dbReference type="OrthoDB" id="12090at2157"/>
<dbReference type="PANTHER" id="PTHR43047:SF72">
    <property type="entry name" value="OSMOSENSING HISTIDINE PROTEIN KINASE SLN1"/>
    <property type="match status" value="1"/>
</dbReference>
<dbReference type="RefSeq" id="WP_134484996.1">
    <property type="nucleotide sequence ID" value="NZ_LR216287.1"/>
</dbReference>
<evidence type="ECO:0000256" key="3">
    <source>
        <dbReference type="ARBA" id="ARBA00022553"/>
    </source>
</evidence>
<evidence type="ECO:0000256" key="5">
    <source>
        <dbReference type="ARBA" id="ARBA00022777"/>
    </source>
</evidence>
<keyword evidence="4 7" id="KW-0808">Transferase</keyword>
<dbReference type="SMART" id="SM00388">
    <property type="entry name" value="HisKA"/>
    <property type="match status" value="1"/>
</dbReference>
<name>A0A484IFK4_9ARCH</name>
<dbReference type="GO" id="GO:0005886">
    <property type="term" value="C:plasma membrane"/>
    <property type="evidence" value="ECO:0007669"/>
    <property type="project" value="TreeGrafter"/>
</dbReference>
<dbReference type="AlphaFoldDB" id="A0A484IFK4"/>
<feature type="domain" description="Histidine kinase" evidence="6">
    <location>
        <begin position="391"/>
        <end position="635"/>
    </location>
</feature>
<evidence type="ECO:0000256" key="4">
    <source>
        <dbReference type="ARBA" id="ARBA00022679"/>
    </source>
</evidence>
<dbReference type="InterPro" id="IPR003661">
    <property type="entry name" value="HisK_dim/P_dom"/>
</dbReference>
<evidence type="ECO:0000256" key="1">
    <source>
        <dbReference type="ARBA" id="ARBA00000085"/>
    </source>
</evidence>
<keyword evidence="5" id="KW-0418">Kinase</keyword>
<dbReference type="InterPro" id="IPR036890">
    <property type="entry name" value="HATPase_C_sf"/>
</dbReference>
<sequence>MLNSDREIDGNNRKIDVENHSLTLDVNKNLYSSNQIQHSTEPKRLLQVDTRIIDNPVDVYSTILGIVSKSDNGISNCSTIGGLKMIYENKDLFNAYVDLLSKYKEGKAKGAVRWITHIDKNNEQIDLINKFLNIGIEIRHVNNLPPMSFAVSDKQFQGTIEKMDQGKMFDNILYSTEPLYIKHFQLFFEEMWRSGVDAKQRVDQIVMGVEDEYTKVFENQLQIKNIFLEVLENAQEEILIIFPSLNSVKRQAEIGLFNLFKLKNQPNFQIRILCPFVDVLKEILLLEYSKEKVNSIANIAIREIVRQQSISSIVLITDRKNLITIEVKDDTKEKFEGAIGFTTFSTSKPTVNSYLSIFETLWAQTEISDSLRIANEKLVESEEMEREFINTAAHELRTPTQAIMGYAELDAEVFGDLLENPKIKSDNQLNRTITHLQKHFEIISRNSARLDDLISKLLDVSRIESNLYNSLSLHKEGLDLVKEIKESINIELNQKIRDKNINIILISDGIDGQMIVNADKSRLHQIVINIVGNAIKFSNRNDKIDITIREKSLGQKNTCEENKNIFVKVSDSGKGISPHVLPKLFEKFVSDSDIGTGLGLYISKNLVEAHGGKIWAYNNLGRPGSTFVFSLPKLI</sequence>
<evidence type="ECO:0000256" key="2">
    <source>
        <dbReference type="ARBA" id="ARBA00012438"/>
    </source>
</evidence>
<dbReference type="Proteomes" id="UP000294299">
    <property type="component" value="Chromosome NFRAN"/>
</dbReference>
<reference evidence="7 8" key="1">
    <citation type="submission" date="2019-02" db="EMBL/GenBank/DDBJ databases">
        <authorList>
            <person name="Lehtovirta-Morley E L."/>
        </authorList>
    </citation>
    <scope>NUCLEOTIDE SEQUENCE [LARGE SCALE GENOMIC DNA]</scope>
    <source>
        <strain evidence="7">NFRAN1</strain>
    </source>
</reference>
<dbReference type="EMBL" id="LR216287">
    <property type="protein sequence ID" value="VFJ14939.1"/>
    <property type="molecule type" value="Genomic_DNA"/>
</dbReference>
<organism evidence="7 8">
    <name type="scientific">Candidatus Nitrosocosmicus franklandianus</name>
    <dbReference type="NCBI Taxonomy" id="1798806"/>
    <lineage>
        <taxon>Archaea</taxon>
        <taxon>Nitrososphaerota</taxon>
        <taxon>Nitrososphaeria</taxon>
        <taxon>Nitrososphaerales</taxon>
        <taxon>Nitrososphaeraceae</taxon>
        <taxon>Candidatus Nitrosocosmicus</taxon>
    </lineage>
</organism>
<dbReference type="SMART" id="SM00387">
    <property type="entry name" value="HATPase_c"/>
    <property type="match status" value="1"/>
</dbReference>
<keyword evidence="8" id="KW-1185">Reference proteome</keyword>
<dbReference type="GO" id="GO:0009927">
    <property type="term" value="F:histidine phosphotransfer kinase activity"/>
    <property type="evidence" value="ECO:0007669"/>
    <property type="project" value="TreeGrafter"/>
</dbReference>
<dbReference type="InterPro" id="IPR005467">
    <property type="entry name" value="His_kinase_dom"/>
</dbReference>
<evidence type="ECO:0000313" key="7">
    <source>
        <dbReference type="EMBL" id="VFJ14939.1"/>
    </source>
</evidence>
<dbReference type="Pfam" id="PF00512">
    <property type="entry name" value="HisKA"/>
    <property type="match status" value="1"/>
</dbReference>
<dbReference type="InterPro" id="IPR004358">
    <property type="entry name" value="Sig_transdc_His_kin-like_C"/>
</dbReference>
<dbReference type="SUPFAM" id="SSF55874">
    <property type="entry name" value="ATPase domain of HSP90 chaperone/DNA topoisomerase II/histidine kinase"/>
    <property type="match status" value="1"/>
</dbReference>